<evidence type="ECO:0000313" key="1">
    <source>
        <dbReference type="EMBL" id="TRW25960.1"/>
    </source>
</evidence>
<dbReference type="NCBIfam" id="NF033832">
    <property type="entry name" value="sce7726_fam"/>
    <property type="match status" value="1"/>
</dbReference>
<proteinExistence type="predicted"/>
<gene>
    <name evidence="1" type="ORF">FMM05_06985</name>
</gene>
<accession>A0A552V658</accession>
<reference evidence="1 2" key="1">
    <citation type="submission" date="2019-07" db="EMBL/GenBank/DDBJ databases">
        <title>Flavobacterium sp. nov., isolated from glacier ice.</title>
        <authorList>
            <person name="Liu Q."/>
            <person name="Xin Y.-H."/>
        </authorList>
    </citation>
    <scope>NUCLEOTIDE SEQUENCE [LARGE SCALE GENOMIC DNA]</scope>
    <source>
        <strain evidence="1 2">ZT4R6</strain>
    </source>
</reference>
<dbReference type="InterPro" id="IPR047729">
    <property type="entry name" value="Sce7726-like"/>
</dbReference>
<name>A0A552V658_9FLAO</name>
<keyword evidence="2" id="KW-1185">Reference proteome</keyword>
<organism evidence="1 2">
    <name type="scientific">Flavobacterium zepuense</name>
    <dbReference type="NCBI Taxonomy" id="2593302"/>
    <lineage>
        <taxon>Bacteria</taxon>
        <taxon>Pseudomonadati</taxon>
        <taxon>Bacteroidota</taxon>
        <taxon>Flavobacteriia</taxon>
        <taxon>Flavobacteriales</taxon>
        <taxon>Flavobacteriaceae</taxon>
        <taxon>Flavobacterium</taxon>
    </lineage>
</organism>
<dbReference type="EMBL" id="VJVZ01000003">
    <property type="protein sequence ID" value="TRW25960.1"/>
    <property type="molecule type" value="Genomic_DNA"/>
</dbReference>
<dbReference type="OrthoDB" id="128875at2"/>
<sequence length="193" mass="22441">MTDPIIRTAFHKDILKSAHQDVDTIVVDELGLKNGQVRADIAVLNGKLVGYEIKGERDSLVRLLPQVDAYSEVFEKAYIITAEKHLDKVMKYIPEWWGIYVIKLNSDNKILFQYERKAMLNESRDVYRIAQLLWKSEAAEILSHHFGYKIKSVYTRQQLYSLLAEACNPNLMSELVLKYLKNREGWRIGQPQL</sequence>
<protein>
    <submittedName>
        <fullName evidence="1">Sce7726 family protein</fullName>
    </submittedName>
</protein>
<comment type="caution">
    <text evidence="1">The sequence shown here is derived from an EMBL/GenBank/DDBJ whole genome shotgun (WGS) entry which is preliminary data.</text>
</comment>
<dbReference type="RefSeq" id="WP_143372624.1">
    <property type="nucleotide sequence ID" value="NZ_VJVZ01000003.1"/>
</dbReference>
<dbReference type="AlphaFoldDB" id="A0A552V658"/>
<dbReference type="Proteomes" id="UP000320643">
    <property type="component" value="Unassembled WGS sequence"/>
</dbReference>
<evidence type="ECO:0000313" key="2">
    <source>
        <dbReference type="Proteomes" id="UP000320643"/>
    </source>
</evidence>